<evidence type="ECO:0000256" key="10">
    <source>
        <dbReference type="SAM" id="MobiDB-lite"/>
    </source>
</evidence>
<dbReference type="InterPro" id="IPR039595">
    <property type="entry name" value="TE2IP/Rap1"/>
</dbReference>
<sequence>MAAPTVYDDVAEHANLQGQLFAGKSFWVAQRVPLRNHFLDLIKSNGGTVTMLEKKADYKIADHHRRDCPPGSTSYRFIEKSIKEGELQDPDDYRAGLPVGTARDAGSRSVPSKHARTKYTPDEDRILYKWVRDCEAQNRLASGNEIYKQLEAQHPQHPWQSWRDRYLKQLRNRPPSAFNIPNNAPPSPPTDEPVERTPAPKPVNKSTPHEKIEKVEKVPSSSNRMSGAGKVRSRDEVSVQELGNMFSREDWEELYAFTEQITSSGAEQNYLDAWKALAEDKNAQSAEMWQQYFEKVVRPQWVRDPEWKRQKIRKLVEERHETKASQKATQENNTQNVGAQKETAETGQASTPRTESPKGKRKRKKDEDERFEEHLSKHHKGKASSAYVFFARERKYTVWHDQPGLDYTDLHQVLMAEWNALSSDKKARYYALERSGQHETTKKSPQVCISSSTAIPETPKYITEAYNKALKRLNEGTPTKVEESRQETPRPAKKQRSESATPPPPNLPEQISQSIENTSGVGTHQRPLEISSAESSSSYEQEEQDENMVDAAQVDRQVREMMAQQAAREPESPFEAIDSDVDVQRLEAVASAKGLAPIGSDDYPSDTPTPRAPRHKSSAFDTQAILSSPIPDSVPLSALPRPPPLSLDIEDGEDDLNEENEEAYRPQSPFIRPLSPGHEPPSDTSTTHSMQEFRQSLNEEQEEPPKHLQLPSSAAPSSPSSTLIATFGDPDPPLTGSEIDDFYEEQYAQGYDDAWITAALKTTRCRPELTAEVLEAWSEGKVLPIARGIWSKEDDEDVQSGFAGALARLERKHTMDGWGGITERMRFLEQYGE</sequence>
<keyword evidence="2 9" id="KW-0158">Chromosome</keyword>
<reference evidence="12" key="1">
    <citation type="journal article" date="2020" name="Stud. Mycol.">
        <title>101 Dothideomycetes genomes: a test case for predicting lifestyles and emergence of pathogens.</title>
        <authorList>
            <person name="Haridas S."/>
            <person name="Albert R."/>
            <person name="Binder M."/>
            <person name="Bloem J."/>
            <person name="Labutti K."/>
            <person name="Salamov A."/>
            <person name="Andreopoulos B."/>
            <person name="Baker S."/>
            <person name="Barry K."/>
            <person name="Bills G."/>
            <person name="Bluhm B."/>
            <person name="Cannon C."/>
            <person name="Castanera R."/>
            <person name="Culley D."/>
            <person name="Daum C."/>
            <person name="Ezra D."/>
            <person name="Gonzalez J."/>
            <person name="Henrissat B."/>
            <person name="Kuo A."/>
            <person name="Liang C."/>
            <person name="Lipzen A."/>
            <person name="Lutzoni F."/>
            <person name="Magnuson J."/>
            <person name="Mondo S."/>
            <person name="Nolan M."/>
            <person name="Ohm R."/>
            <person name="Pangilinan J."/>
            <person name="Park H.-J."/>
            <person name="Ramirez L."/>
            <person name="Alfaro M."/>
            <person name="Sun H."/>
            <person name="Tritt A."/>
            <person name="Yoshinaga Y."/>
            <person name="Zwiers L.-H."/>
            <person name="Turgeon B."/>
            <person name="Goodwin S."/>
            <person name="Spatafora J."/>
            <person name="Crous P."/>
            <person name="Grigoriev I."/>
        </authorList>
    </citation>
    <scope>NUCLEOTIDE SEQUENCE</scope>
    <source>
        <strain evidence="12">CBS 675.92</strain>
    </source>
</reference>
<dbReference type="SUPFAM" id="SSF46689">
    <property type="entry name" value="Homeodomain-like"/>
    <property type="match status" value="1"/>
</dbReference>
<feature type="compositionally biased region" description="Polar residues" evidence="10">
    <location>
        <begin position="509"/>
        <end position="522"/>
    </location>
</feature>
<protein>
    <recommendedName>
        <fullName evidence="9">DNA-binding protein RAP1</fullName>
    </recommendedName>
</protein>
<keyword evidence="4" id="KW-0805">Transcription regulation</keyword>
<dbReference type="GO" id="GO:0010833">
    <property type="term" value="P:telomere maintenance via telomere lengthening"/>
    <property type="evidence" value="ECO:0007669"/>
    <property type="project" value="UniProtKB-UniRule"/>
</dbReference>
<dbReference type="Gene3D" id="1.10.10.60">
    <property type="entry name" value="Homeodomain-like"/>
    <property type="match status" value="1"/>
</dbReference>
<keyword evidence="5" id="KW-0010">Activator</keyword>
<comment type="similarity">
    <text evidence="1 9">Belongs to the RAP1 family.</text>
</comment>
<feature type="compositionally biased region" description="Basic and acidic residues" evidence="10">
    <location>
        <begin position="207"/>
        <end position="217"/>
    </location>
</feature>
<feature type="domain" description="HMG box" evidence="11">
    <location>
        <begin position="380"/>
        <end position="448"/>
    </location>
</feature>
<comment type="subunit">
    <text evidence="9">Homodimer.</text>
</comment>
<proteinExistence type="inferred from homology"/>
<dbReference type="Pfam" id="PF00505">
    <property type="entry name" value="HMG_box"/>
    <property type="match status" value="1"/>
</dbReference>
<dbReference type="PANTHER" id="PTHR16466:SF6">
    <property type="entry name" value="TELOMERIC REPEAT-BINDING FACTOR 2-INTERACTING PROTEIN 1"/>
    <property type="match status" value="1"/>
</dbReference>
<evidence type="ECO:0000313" key="12">
    <source>
        <dbReference type="EMBL" id="KAF1953804.1"/>
    </source>
</evidence>
<dbReference type="Gene3D" id="1.10.30.10">
    <property type="entry name" value="High mobility group box domain"/>
    <property type="match status" value="1"/>
</dbReference>
<dbReference type="SUPFAM" id="SSF47095">
    <property type="entry name" value="HMG-box"/>
    <property type="match status" value="1"/>
</dbReference>
<evidence type="ECO:0000259" key="11">
    <source>
        <dbReference type="PROSITE" id="PS50118"/>
    </source>
</evidence>
<feature type="region of interest" description="Disordered" evidence="10">
    <location>
        <begin position="318"/>
        <end position="383"/>
    </location>
</feature>
<evidence type="ECO:0000256" key="5">
    <source>
        <dbReference type="ARBA" id="ARBA00023159"/>
    </source>
</evidence>
<name>A0A6A5TNM1_9PLEO</name>
<feature type="compositionally biased region" description="Low complexity" evidence="10">
    <location>
        <begin position="529"/>
        <end position="539"/>
    </location>
</feature>
<feature type="region of interest" description="Disordered" evidence="10">
    <location>
        <begin position="88"/>
        <end position="118"/>
    </location>
</feature>
<dbReference type="InterPro" id="IPR036910">
    <property type="entry name" value="HMG_box_dom_sf"/>
</dbReference>
<accession>A0A6A5TNM1</accession>
<dbReference type="InterPro" id="IPR021661">
    <property type="entry name" value="Rap1_C"/>
</dbReference>
<dbReference type="FunFam" id="1.10.10.60:FF:000246">
    <property type="entry name" value="Telomeric repeat-binding factor 2-interacting protein 1"/>
    <property type="match status" value="1"/>
</dbReference>
<dbReference type="AlphaFoldDB" id="A0A6A5TNM1"/>
<organism evidence="12 13">
    <name type="scientific">Byssothecium circinans</name>
    <dbReference type="NCBI Taxonomy" id="147558"/>
    <lineage>
        <taxon>Eukaryota</taxon>
        <taxon>Fungi</taxon>
        <taxon>Dikarya</taxon>
        <taxon>Ascomycota</taxon>
        <taxon>Pezizomycotina</taxon>
        <taxon>Dothideomycetes</taxon>
        <taxon>Pleosporomycetidae</taxon>
        <taxon>Pleosporales</taxon>
        <taxon>Massarineae</taxon>
        <taxon>Massarinaceae</taxon>
        <taxon>Byssothecium</taxon>
    </lineage>
</organism>
<dbReference type="Gene3D" id="3.40.50.10190">
    <property type="entry name" value="BRCT domain"/>
    <property type="match status" value="1"/>
</dbReference>
<dbReference type="Pfam" id="PF11626">
    <property type="entry name" value="Rap1_C"/>
    <property type="match status" value="1"/>
</dbReference>
<evidence type="ECO:0000256" key="3">
    <source>
        <dbReference type="ARBA" id="ARBA00022895"/>
    </source>
</evidence>
<feature type="compositionally biased region" description="Polar residues" evidence="10">
    <location>
        <begin position="325"/>
        <end position="338"/>
    </location>
</feature>
<feature type="region of interest" description="Disordered" evidence="10">
    <location>
        <begin position="173"/>
        <end position="236"/>
    </location>
</feature>
<evidence type="ECO:0000256" key="6">
    <source>
        <dbReference type="ARBA" id="ARBA00023163"/>
    </source>
</evidence>
<dbReference type="OrthoDB" id="435460at2759"/>
<feature type="DNA-binding region" description="HMG box" evidence="8">
    <location>
        <begin position="380"/>
        <end position="448"/>
    </location>
</feature>
<evidence type="ECO:0000256" key="4">
    <source>
        <dbReference type="ARBA" id="ARBA00023015"/>
    </source>
</evidence>
<comment type="subcellular location">
    <subcellularLocation>
        <location evidence="9">Nucleus</location>
    </subcellularLocation>
    <subcellularLocation>
        <location evidence="9">Chromosome</location>
        <location evidence="9">Telomere</location>
    </subcellularLocation>
</comment>
<dbReference type="Pfam" id="PF16589">
    <property type="entry name" value="BRCT_2"/>
    <property type="match status" value="1"/>
</dbReference>
<dbReference type="Proteomes" id="UP000800035">
    <property type="component" value="Unassembled WGS sequence"/>
</dbReference>
<keyword evidence="6" id="KW-0804">Transcription</keyword>
<feature type="compositionally biased region" description="Polar residues" evidence="10">
    <location>
        <begin position="345"/>
        <end position="354"/>
    </location>
</feature>
<dbReference type="Pfam" id="PF08914">
    <property type="entry name" value="Myb_Rap1"/>
    <property type="match status" value="1"/>
</dbReference>
<dbReference type="CDD" id="cd11655">
    <property type="entry name" value="rap1_myb-like"/>
    <property type="match status" value="1"/>
</dbReference>
<comment type="function">
    <text evidence="9">Involved in the regulation of telomere length, clustering and has a specific role in telomere position effect (TPE).</text>
</comment>
<dbReference type="InterPro" id="IPR036420">
    <property type="entry name" value="BRCT_dom_sf"/>
</dbReference>
<dbReference type="InterPro" id="IPR009071">
    <property type="entry name" value="HMG_box_dom"/>
</dbReference>
<dbReference type="GO" id="GO:0042162">
    <property type="term" value="F:telomeric DNA binding"/>
    <property type="evidence" value="ECO:0007669"/>
    <property type="project" value="TreeGrafter"/>
</dbReference>
<evidence type="ECO:0000256" key="7">
    <source>
        <dbReference type="ARBA" id="ARBA00023242"/>
    </source>
</evidence>
<dbReference type="GO" id="GO:0005654">
    <property type="term" value="C:nucleoplasm"/>
    <property type="evidence" value="ECO:0007669"/>
    <property type="project" value="UniProtKB-ARBA"/>
</dbReference>
<dbReference type="InterPro" id="IPR009057">
    <property type="entry name" value="Homeodomain-like_sf"/>
</dbReference>
<dbReference type="GO" id="GO:0070187">
    <property type="term" value="C:shelterin complex"/>
    <property type="evidence" value="ECO:0007669"/>
    <property type="project" value="TreeGrafter"/>
</dbReference>
<evidence type="ECO:0000256" key="2">
    <source>
        <dbReference type="ARBA" id="ARBA00022454"/>
    </source>
</evidence>
<feature type="compositionally biased region" description="Low complexity" evidence="10">
    <location>
        <begin position="711"/>
        <end position="721"/>
    </location>
</feature>
<evidence type="ECO:0000313" key="13">
    <source>
        <dbReference type="Proteomes" id="UP000800035"/>
    </source>
</evidence>
<evidence type="ECO:0000256" key="9">
    <source>
        <dbReference type="RuleBase" id="RU367107"/>
    </source>
</evidence>
<dbReference type="PROSITE" id="PS50118">
    <property type="entry name" value="HMG_BOX_2"/>
    <property type="match status" value="1"/>
</dbReference>
<evidence type="ECO:0000256" key="1">
    <source>
        <dbReference type="ARBA" id="ARBA00010467"/>
    </source>
</evidence>
<feature type="compositionally biased region" description="Acidic residues" evidence="10">
    <location>
        <begin position="648"/>
        <end position="661"/>
    </location>
</feature>
<dbReference type="InterPro" id="IPR038104">
    <property type="entry name" value="Rap1_C_sf"/>
</dbReference>
<keyword evidence="3 9" id="KW-0779">Telomere</keyword>
<keyword evidence="8" id="KW-0238">DNA-binding</keyword>
<feature type="region of interest" description="Disordered" evidence="10">
    <location>
        <begin position="473"/>
        <end position="738"/>
    </location>
</feature>
<dbReference type="InterPro" id="IPR015010">
    <property type="entry name" value="TERF2IP_Myb"/>
</dbReference>
<dbReference type="InterPro" id="IPR001357">
    <property type="entry name" value="BRCT_dom"/>
</dbReference>
<feature type="compositionally biased region" description="Basic and acidic residues" evidence="10">
    <location>
        <begin position="365"/>
        <end position="375"/>
    </location>
</feature>
<keyword evidence="13" id="KW-1185">Reference proteome</keyword>
<feature type="compositionally biased region" description="Basic and acidic residues" evidence="10">
    <location>
        <begin position="480"/>
        <end position="490"/>
    </location>
</feature>
<dbReference type="PANTHER" id="PTHR16466">
    <property type="entry name" value="TELOMERE REPEAT-BINDING FACTOR 2-INTERACTING PROTEIN 1"/>
    <property type="match status" value="1"/>
</dbReference>
<dbReference type="Gene3D" id="1.10.10.2170">
    <property type="match status" value="1"/>
</dbReference>
<gene>
    <name evidence="12" type="ORF">CC80DRAFT_494384</name>
</gene>
<feature type="compositionally biased region" description="Polar residues" evidence="10">
    <location>
        <begin position="682"/>
        <end position="698"/>
    </location>
</feature>
<evidence type="ECO:0000256" key="8">
    <source>
        <dbReference type="PROSITE-ProRule" id="PRU00267"/>
    </source>
</evidence>
<dbReference type="GO" id="GO:0031848">
    <property type="term" value="P:protection from non-homologous end joining at telomere"/>
    <property type="evidence" value="ECO:0007669"/>
    <property type="project" value="TreeGrafter"/>
</dbReference>
<dbReference type="EMBL" id="ML977002">
    <property type="protein sequence ID" value="KAF1953804.1"/>
    <property type="molecule type" value="Genomic_DNA"/>
</dbReference>
<keyword evidence="7 8" id="KW-0539">Nucleus</keyword>